<accession>A0A948RZS1</accession>
<feature type="compositionally biased region" description="Polar residues" evidence="1">
    <location>
        <begin position="52"/>
        <end position="66"/>
    </location>
</feature>
<feature type="compositionally biased region" description="Basic and acidic residues" evidence="1">
    <location>
        <begin position="85"/>
        <end position="98"/>
    </location>
</feature>
<dbReference type="EMBL" id="JAHJDP010000107">
    <property type="protein sequence ID" value="MBU2692956.1"/>
    <property type="molecule type" value="Genomic_DNA"/>
</dbReference>
<evidence type="ECO:0000256" key="1">
    <source>
        <dbReference type="SAM" id="MobiDB-lite"/>
    </source>
</evidence>
<sequence length="178" mass="20246">MSSHKIRCPECERIYYVQNNWIPDCGVKFRCEGCGRLLWIEPPRFDEEEGLSTWSDASPIPMSSPTADGDQREPIQVQHPESPSESDKESERRASAPEELLDRALRRWAAGREVKIRQALAKGEFLASYGLEFSQFLEAFSETEPPESAPKGRIRSIGWVALERLRTILEMVPASKHS</sequence>
<organism evidence="2 3">
    <name type="scientific">Eiseniibacteriota bacterium</name>
    <dbReference type="NCBI Taxonomy" id="2212470"/>
    <lineage>
        <taxon>Bacteria</taxon>
        <taxon>Candidatus Eiseniibacteriota</taxon>
    </lineage>
</organism>
<name>A0A948RZS1_UNCEI</name>
<dbReference type="Proteomes" id="UP000777784">
    <property type="component" value="Unassembled WGS sequence"/>
</dbReference>
<reference evidence="2" key="1">
    <citation type="submission" date="2021-05" db="EMBL/GenBank/DDBJ databases">
        <title>Energy efficiency and biological interactions define the core microbiome of deep oligotrophic groundwater.</title>
        <authorList>
            <person name="Mehrshad M."/>
            <person name="Lopez-Fernandez M."/>
            <person name="Bell E."/>
            <person name="Bernier-Latmani R."/>
            <person name="Bertilsson S."/>
            <person name="Dopson M."/>
        </authorList>
    </citation>
    <scope>NUCLEOTIDE SEQUENCE</scope>
    <source>
        <strain evidence="2">Modern_marine.mb.64</strain>
    </source>
</reference>
<dbReference type="NCBIfam" id="TIGR02098">
    <property type="entry name" value="MJ0042_CXXC"/>
    <property type="match status" value="1"/>
</dbReference>
<evidence type="ECO:0000313" key="3">
    <source>
        <dbReference type="Proteomes" id="UP000777784"/>
    </source>
</evidence>
<comment type="caution">
    <text evidence="2">The sequence shown here is derived from an EMBL/GenBank/DDBJ whole genome shotgun (WGS) entry which is preliminary data.</text>
</comment>
<dbReference type="InterPro" id="IPR011723">
    <property type="entry name" value="Znf/thioredoxin_put"/>
</dbReference>
<dbReference type="AlphaFoldDB" id="A0A948RZS1"/>
<feature type="region of interest" description="Disordered" evidence="1">
    <location>
        <begin position="49"/>
        <end position="98"/>
    </location>
</feature>
<protein>
    <submittedName>
        <fullName evidence="2">Zinc-ribbon domain-containing protein</fullName>
    </submittedName>
</protein>
<gene>
    <name evidence="2" type="ORF">KJ970_18720</name>
</gene>
<proteinExistence type="predicted"/>
<evidence type="ECO:0000313" key="2">
    <source>
        <dbReference type="EMBL" id="MBU2692956.1"/>
    </source>
</evidence>